<name>A0A1H8HPJ7_9FIRM</name>
<protein>
    <submittedName>
        <fullName evidence="4">NitT/TauT family transport system ATP-binding protein</fullName>
    </submittedName>
</protein>
<evidence type="ECO:0000256" key="1">
    <source>
        <dbReference type="ARBA" id="ARBA00022741"/>
    </source>
</evidence>
<dbReference type="EMBL" id="FODF01000006">
    <property type="protein sequence ID" value="SEN58033.1"/>
    <property type="molecule type" value="Genomic_DNA"/>
</dbReference>
<dbReference type="SUPFAM" id="SSF52540">
    <property type="entry name" value="P-loop containing nucleoside triphosphate hydrolases"/>
    <property type="match status" value="1"/>
</dbReference>
<feature type="domain" description="ABC transporter" evidence="3">
    <location>
        <begin position="3"/>
        <end position="201"/>
    </location>
</feature>
<organism evidence="4 5">
    <name type="scientific">Peptostreptococcus russellii</name>
    <dbReference type="NCBI Taxonomy" id="215200"/>
    <lineage>
        <taxon>Bacteria</taxon>
        <taxon>Bacillati</taxon>
        <taxon>Bacillota</taxon>
        <taxon>Clostridia</taxon>
        <taxon>Peptostreptococcales</taxon>
        <taxon>Peptostreptococcaceae</taxon>
        <taxon>Peptostreptococcus</taxon>
    </lineage>
</organism>
<dbReference type="InterPro" id="IPR017871">
    <property type="entry name" value="ABC_transporter-like_CS"/>
</dbReference>
<evidence type="ECO:0000313" key="4">
    <source>
        <dbReference type="EMBL" id="SEN58033.1"/>
    </source>
</evidence>
<dbReference type="PANTHER" id="PTHR24220">
    <property type="entry name" value="IMPORT ATP-BINDING PROTEIN"/>
    <property type="match status" value="1"/>
</dbReference>
<dbReference type="InterPro" id="IPR003593">
    <property type="entry name" value="AAA+_ATPase"/>
</dbReference>
<sequence length="201" mass="22890">MNIEFKNVGKKFGKEEVLKNFNYSFEDGKASFLMGPSGIGKSTIVRIILGLEKDYSGQVKGLEKRKISAVFQDDSLCKNLSVFLNIKIVSDNISQKEIVKKLSEMGLEDLANKRVRELSGGQKRRVAILRALSVDFDTLVMDEPFKGLDSENKKKVMDIVIEASKGKSLIIVSHDIEEYRYFKRAREINLLDMKEYKNLDI</sequence>
<dbReference type="PROSITE" id="PS50893">
    <property type="entry name" value="ABC_TRANSPORTER_2"/>
    <property type="match status" value="1"/>
</dbReference>
<gene>
    <name evidence="4" type="ORF">SAMN05216454_10638</name>
</gene>
<dbReference type="RefSeq" id="WP_091975298.1">
    <property type="nucleotide sequence ID" value="NZ_FODF01000006.1"/>
</dbReference>
<keyword evidence="1" id="KW-0547">Nucleotide-binding</keyword>
<dbReference type="Pfam" id="PF00005">
    <property type="entry name" value="ABC_tran"/>
    <property type="match status" value="1"/>
</dbReference>
<evidence type="ECO:0000259" key="3">
    <source>
        <dbReference type="PROSITE" id="PS50893"/>
    </source>
</evidence>
<dbReference type="PROSITE" id="PS00211">
    <property type="entry name" value="ABC_TRANSPORTER_1"/>
    <property type="match status" value="1"/>
</dbReference>
<evidence type="ECO:0000256" key="2">
    <source>
        <dbReference type="ARBA" id="ARBA00022840"/>
    </source>
</evidence>
<keyword evidence="5" id="KW-1185">Reference proteome</keyword>
<dbReference type="Gene3D" id="3.40.50.300">
    <property type="entry name" value="P-loop containing nucleotide triphosphate hydrolases"/>
    <property type="match status" value="1"/>
</dbReference>
<dbReference type="GO" id="GO:0022857">
    <property type="term" value="F:transmembrane transporter activity"/>
    <property type="evidence" value="ECO:0007669"/>
    <property type="project" value="TreeGrafter"/>
</dbReference>
<dbReference type="GO" id="GO:0005886">
    <property type="term" value="C:plasma membrane"/>
    <property type="evidence" value="ECO:0007669"/>
    <property type="project" value="TreeGrafter"/>
</dbReference>
<dbReference type="InterPro" id="IPR027417">
    <property type="entry name" value="P-loop_NTPase"/>
</dbReference>
<dbReference type="STRING" id="215200.SAMN05216454_10638"/>
<evidence type="ECO:0000313" key="5">
    <source>
        <dbReference type="Proteomes" id="UP000199512"/>
    </source>
</evidence>
<dbReference type="Proteomes" id="UP000199512">
    <property type="component" value="Unassembled WGS sequence"/>
</dbReference>
<dbReference type="AlphaFoldDB" id="A0A1H8HPJ7"/>
<proteinExistence type="predicted"/>
<dbReference type="InterPro" id="IPR015854">
    <property type="entry name" value="ABC_transpr_LolD-like"/>
</dbReference>
<accession>A0A1H8HPJ7</accession>
<dbReference type="InterPro" id="IPR003439">
    <property type="entry name" value="ABC_transporter-like_ATP-bd"/>
</dbReference>
<dbReference type="SMART" id="SM00382">
    <property type="entry name" value="AAA"/>
    <property type="match status" value="1"/>
</dbReference>
<dbReference type="OrthoDB" id="9801958at2"/>
<reference evidence="4 5" key="1">
    <citation type="submission" date="2016-10" db="EMBL/GenBank/DDBJ databases">
        <authorList>
            <person name="de Groot N.N."/>
        </authorList>
    </citation>
    <scope>NUCLEOTIDE SEQUENCE [LARGE SCALE GENOMIC DNA]</scope>
    <source>
        <strain evidence="4 5">Calf135</strain>
    </source>
</reference>
<keyword evidence="2 4" id="KW-0067">ATP-binding</keyword>
<dbReference type="PANTHER" id="PTHR24220:SF364">
    <property type="entry name" value="FLUOROQUINOLONES EXPORT ATP-BINDING PROTEIN RV2688C"/>
    <property type="match status" value="1"/>
</dbReference>
<dbReference type="GO" id="GO:0005524">
    <property type="term" value="F:ATP binding"/>
    <property type="evidence" value="ECO:0007669"/>
    <property type="project" value="UniProtKB-KW"/>
</dbReference>
<dbReference type="GO" id="GO:0016887">
    <property type="term" value="F:ATP hydrolysis activity"/>
    <property type="evidence" value="ECO:0007669"/>
    <property type="project" value="InterPro"/>
</dbReference>